<comment type="caution">
    <text evidence="1">The sequence shown here is derived from an EMBL/GenBank/DDBJ whole genome shotgun (WGS) entry which is preliminary data.</text>
</comment>
<proteinExistence type="predicted"/>
<dbReference type="AlphaFoldDB" id="A0A0F9I9G0"/>
<evidence type="ECO:0000313" key="1">
    <source>
        <dbReference type="EMBL" id="KKL84077.1"/>
    </source>
</evidence>
<gene>
    <name evidence="1" type="ORF">LCGC14_1968370</name>
</gene>
<protein>
    <submittedName>
        <fullName evidence="1">Uncharacterized protein</fullName>
    </submittedName>
</protein>
<name>A0A0F9I9G0_9ZZZZ</name>
<dbReference type="Pfam" id="PF13481">
    <property type="entry name" value="AAA_25"/>
    <property type="match status" value="1"/>
</dbReference>
<dbReference type="EMBL" id="LAZR01021802">
    <property type="protein sequence ID" value="KKL84077.1"/>
    <property type="molecule type" value="Genomic_DNA"/>
</dbReference>
<reference evidence="1" key="1">
    <citation type="journal article" date="2015" name="Nature">
        <title>Complex archaea that bridge the gap between prokaryotes and eukaryotes.</title>
        <authorList>
            <person name="Spang A."/>
            <person name="Saw J.H."/>
            <person name="Jorgensen S.L."/>
            <person name="Zaremba-Niedzwiedzka K."/>
            <person name="Martijn J."/>
            <person name="Lind A.E."/>
            <person name="van Eijk R."/>
            <person name="Schleper C."/>
            <person name="Guy L."/>
            <person name="Ettema T.J."/>
        </authorList>
    </citation>
    <scope>NUCLEOTIDE SEQUENCE</scope>
</reference>
<dbReference type="Gene3D" id="3.40.50.300">
    <property type="entry name" value="P-loop containing nucleotide triphosphate hydrolases"/>
    <property type="match status" value="1"/>
</dbReference>
<dbReference type="SUPFAM" id="SSF52540">
    <property type="entry name" value="P-loop containing nucleoside triphosphate hydrolases"/>
    <property type="match status" value="1"/>
</dbReference>
<dbReference type="InterPro" id="IPR027417">
    <property type="entry name" value="P-loop_NTPase"/>
</dbReference>
<accession>A0A0F9I9G0</accession>
<sequence length="297" mass="34771">MPDFLCTVDDLLEEDFHHQWLLEHLLPTGAGLLFHGKRGCGKSLLAVALAIAMLNEARFFSQWQSRKRGSVLYVQADLPPVMQQERIQRIMGQLPWVREQDLYFYFPATLDVTRLDEDDELTGRLQETDPGFVIWDVLRKIHNRREEVHVPALVYGSTRYLFPDSGHMYMHHDKKWTKDRAEGYLDPSEDFSGVGPWLDLVVSGWHLEEQSKGKYSLSTTKNNCGPETSKILLRRDPDTLLPVLRLPKIQEEIRYWRATHECNPRRLRRSEREELRRYLLSSFTGMAMTVERMVEEA</sequence>
<organism evidence="1">
    <name type="scientific">marine sediment metagenome</name>
    <dbReference type="NCBI Taxonomy" id="412755"/>
    <lineage>
        <taxon>unclassified sequences</taxon>
        <taxon>metagenomes</taxon>
        <taxon>ecological metagenomes</taxon>
    </lineage>
</organism>